<dbReference type="InterPro" id="IPR026992">
    <property type="entry name" value="DIOX_N"/>
</dbReference>
<feature type="domain" description="Fe2OG dioxygenase" evidence="6">
    <location>
        <begin position="190"/>
        <end position="290"/>
    </location>
</feature>
<dbReference type="InterPro" id="IPR027443">
    <property type="entry name" value="IPNS-like_sf"/>
</dbReference>
<dbReference type="Pfam" id="PF03171">
    <property type="entry name" value="2OG-FeII_Oxy"/>
    <property type="match status" value="1"/>
</dbReference>
<dbReference type="OrthoDB" id="406156at2759"/>
<comment type="similarity">
    <text evidence="1 5">Belongs to the iron/ascorbate-dependent oxidoreductase family.</text>
</comment>
<evidence type="ECO:0000259" key="6">
    <source>
        <dbReference type="PROSITE" id="PS51471"/>
    </source>
</evidence>
<dbReference type="PANTHER" id="PTHR47991">
    <property type="entry name" value="OXOGLUTARATE/IRON-DEPENDENT DIOXYGENASE"/>
    <property type="match status" value="1"/>
</dbReference>
<keyword evidence="3 5" id="KW-0560">Oxidoreductase</keyword>
<dbReference type="EMBL" id="CAJGYO010000015">
    <property type="protein sequence ID" value="CAD6270021.1"/>
    <property type="molecule type" value="Genomic_DNA"/>
</dbReference>
<evidence type="ECO:0000256" key="2">
    <source>
        <dbReference type="ARBA" id="ARBA00022723"/>
    </source>
</evidence>
<proteinExistence type="inferred from homology"/>
<accession>A0A811RJ09</accession>
<keyword evidence="8" id="KW-1185">Reference proteome</keyword>
<dbReference type="AlphaFoldDB" id="A0A811RJ09"/>
<keyword evidence="2 5" id="KW-0479">Metal-binding</keyword>
<evidence type="ECO:0000256" key="5">
    <source>
        <dbReference type="RuleBase" id="RU003682"/>
    </source>
</evidence>
<evidence type="ECO:0000313" key="7">
    <source>
        <dbReference type="EMBL" id="CAD6270021.1"/>
    </source>
</evidence>
<evidence type="ECO:0000313" key="8">
    <source>
        <dbReference type="Proteomes" id="UP000604825"/>
    </source>
</evidence>
<name>A0A811RJ09_9POAL</name>
<reference evidence="7" key="1">
    <citation type="submission" date="2020-10" db="EMBL/GenBank/DDBJ databases">
        <authorList>
            <person name="Han B."/>
            <person name="Lu T."/>
            <person name="Zhao Q."/>
            <person name="Huang X."/>
            <person name="Zhao Y."/>
        </authorList>
    </citation>
    <scope>NUCLEOTIDE SEQUENCE</scope>
</reference>
<keyword evidence="4 5" id="KW-0408">Iron</keyword>
<dbReference type="InterPro" id="IPR005123">
    <property type="entry name" value="Oxoglu/Fe-dep_dioxygenase_dom"/>
</dbReference>
<dbReference type="GO" id="GO:0016491">
    <property type="term" value="F:oxidoreductase activity"/>
    <property type="evidence" value="ECO:0007669"/>
    <property type="project" value="UniProtKB-KW"/>
</dbReference>
<dbReference type="PROSITE" id="PS51471">
    <property type="entry name" value="FE2OG_OXY"/>
    <property type="match status" value="1"/>
</dbReference>
<sequence>MEKMLHAAPVHATLPECFIFPADKLPQAKATSGAVSLPIIDLSLGRDEVRRAILDAGKEIGFFQACIVVNHGVSLEAMRDMEAVCQEFFALPQEDKAGLYSEDAGKATRIYSSTMFDTGAEKYWRDCLRLACSFPDVGDSPSGWPDKPARLREVVERFTVQTRGLGMQILRLLCEGLGLRPDYLEGDISGGDVVLHVNHYPPCPDPTATLGLPPHCDRNLLTLLVPSMVRGLEVAYKGDWIKVDPVPGAFVVNFGCQLEVVTNGVLKSIEHRVMTNLGVARTTVATFIMPTTDCLIGPAAEFLSDDNPPAYRTLTFGEFKRIYSVVKLGSSLNLTTNLKDVQKEL</sequence>
<evidence type="ECO:0000256" key="4">
    <source>
        <dbReference type="ARBA" id="ARBA00023004"/>
    </source>
</evidence>
<dbReference type="Proteomes" id="UP000604825">
    <property type="component" value="Unassembled WGS sequence"/>
</dbReference>
<dbReference type="InterPro" id="IPR050295">
    <property type="entry name" value="Plant_2OG-oxidoreductases"/>
</dbReference>
<comment type="caution">
    <text evidence="7">The sequence shown here is derived from an EMBL/GenBank/DDBJ whole genome shotgun (WGS) entry which is preliminary data.</text>
</comment>
<protein>
    <recommendedName>
        <fullName evidence="6">Fe2OG dioxygenase domain-containing protein</fullName>
    </recommendedName>
</protein>
<organism evidence="7 8">
    <name type="scientific">Miscanthus lutarioriparius</name>
    <dbReference type="NCBI Taxonomy" id="422564"/>
    <lineage>
        <taxon>Eukaryota</taxon>
        <taxon>Viridiplantae</taxon>
        <taxon>Streptophyta</taxon>
        <taxon>Embryophyta</taxon>
        <taxon>Tracheophyta</taxon>
        <taxon>Spermatophyta</taxon>
        <taxon>Magnoliopsida</taxon>
        <taxon>Liliopsida</taxon>
        <taxon>Poales</taxon>
        <taxon>Poaceae</taxon>
        <taxon>PACMAD clade</taxon>
        <taxon>Panicoideae</taxon>
        <taxon>Andropogonodae</taxon>
        <taxon>Andropogoneae</taxon>
        <taxon>Saccharinae</taxon>
        <taxon>Miscanthus</taxon>
    </lineage>
</organism>
<dbReference type="SUPFAM" id="SSF51197">
    <property type="entry name" value="Clavaminate synthase-like"/>
    <property type="match status" value="1"/>
</dbReference>
<dbReference type="Gene3D" id="2.60.120.330">
    <property type="entry name" value="B-lactam Antibiotic, Isopenicillin N Synthase, Chain"/>
    <property type="match status" value="1"/>
</dbReference>
<evidence type="ECO:0000256" key="3">
    <source>
        <dbReference type="ARBA" id="ARBA00023002"/>
    </source>
</evidence>
<gene>
    <name evidence="7" type="ORF">NCGR_LOCUS53317</name>
</gene>
<dbReference type="GO" id="GO:0046872">
    <property type="term" value="F:metal ion binding"/>
    <property type="evidence" value="ECO:0007669"/>
    <property type="project" value="UniProtKB-KW"/>
</dbReference>
<dbReference type="FunFam" id="2.60.120.330:FF:000041">
    <property type="entry name" value="Hyoscyamine 6-dioxygenase"/>
    <property type="match status" value="1"/>
</dbReference>
<dbReference type="InterPro" id="IPR044861">
    <property type="entry name" value="IPNS-like_FE2OG_OXY"/>
</dbReference>
<dbReference type="Pfam" id="PF14226">
    <property type="entry name" value="DIOX_N"/>
    <property type="match status" value="1"/>
</dbReference>
<evidence type="ECO:0000256" key="1">
    <source>
        <dbReference type="ARBA" id="ARBA00008056"/>
    </source>
</evidence>